<dbReference type="GO" id="GO:0006417">
    <property type="term" value="P:regulation of translation"/>
    <property type="evidence" value="ECO:0007669"/>
    <property type="project" value="TreeGrafter"/>
</dbReference>
<dbReference type="EMBL" id="JARQWQ010000012">
    <property type="protein sequence ID" value="KAK2568429.1"/>
    <property type="molecule type" value="Genomic_DNA"/>
</dbReference>
<evidence type="ECO:0000313" key="8">
    <source>
        <dbReference type="Proteomes" id="UP001249851"/>
    </source>
</evidence>
<dbReference type="GO" id="GO:0003729">
    <property type="term" value="F:mRNA binding"/>
    <property type="evidence" value="ECO:0007669"/>
    <property type="project" value="TreeGrafter"/>
</dbReference>
<dbReference type="InterPro" id="IPR000504">
    <property type="entry name" value="RRM_dom"/>
</dbReference>
<evidence type="ECO:0000313" key="7">
    <source>
        <dbReference type="EMBL" id="KAK2568429.1"/>
    </source>
</evidence>
<sequence length="188" mass="21010">MVKGGTHGDDIGKIFVGGLSHETNEESLKSYFVRFGEVTDVVVMRDPATKKPRGFGFVTFQDPNTINDVVSFNKPHVVDKKTVDPKPAVPRGPTQAGAIAQLQQERDNNAFKIFVGGIAIGTTEDDLRNYFQAYGKVTHVHLMYENTHPDGTKRMRGMLFLFPMCCSCKSFYVVHMSIHVKISWANLE</sequence>
<protein>
    <submittedName>
        <fullName evidence="7">Heterogeneous nuclear ribonucleoprotein 27C</fullName>
    </submittedName>
</protein>
<dbReference type="InterPro" id="IPR035979">
    <property type="entry name" value="RBD_domain_sf"/>
</dbReference>
<evidence type="ECO:0000256" key="3">
    <source>
        <dbReference type="ARBA" id="ARBA00022737"/>
    </source>
</evidence>
<keyword evidence="7" id="KW-0687">Ribonucleoprotein</keyword>
<evidence type="ECO:0000256" key="2">
    <source>
        <dbReference type="ARBA" id="ARBA00022490"/>
    </source>
</evidence>
<keyword evidence="8" id="KW-1185">Reference proteome</keyword>
<evidence type="ECO:0000256" key="1">
    <source>
        <dbReference type="ARBA" id="ARBA00004496"/>
    </source>
</evidence>
<keyword evidence="4 5" id="KW-0694">RNA-binding</keyword>
<organism evidence="7 8">
    <name type="scientific">Acropora cervicornis</name>
    <name type="common">Staghorn coral</name>
    <dbReference type="NCBI Taxonomy" id="6130"/>
    <lineage>
        <taxon>Eukaryota</taxon>
        <taxon>Metazoa</taxon>
        <taxon>Cnidaria</taxon>
        <taxon>Anthozoa</taxon>
        <taxon>Hexacorallia</taxon>
        <taxon>Scleractinia</taxon>
        <taxon>Astrocoeniina</taxon>
        <taxon>Acroporidae</taxon>
        <taxon>Acropora</taxon>
    </lineage>
</organism>
<evidence type="ECO:0000259" key="6">
    <source>
        <dbReference type="PROSITE" id="PS50102"/>
    </source>
</evidence>
<dbReference type="AlphaFoldDB" id="A0AAD9VBN9"/>
<evidence type="ECO:0000256" key="5">
    <source>
        <dbReference type="PROSITE-ProRule" id="PRU00176"/>
    </source>
</evidence>
<dbReference type="SUPFAM" id="SSF54928">
    <property type="entry name" value="RNA-binding domain, RBD"/>
    <property type="match status" value="1"/>
</dbReference>
<dbReference type="Pfam" id="PF00076">
    <property type="entry name" value="RRM_1"/>
    <property type="match status" value="2"/>
</dbReference>
<feature type="domain" description="RRM" evidence="6">
    <location>
        <begin position="111"/>
        <end position="161"/>
    </location>
</feature>
<dbReference type="PANTHER" id="PTHR48032">
    <property type="entry name" value="RNA-BINDING PROTEIN MUSASHI HOMOLOG RBP6"/>
    <property type="match status" value="1"/>
</dbReference>
<dbReference type="Gene3D" id="3.30.70.330">
    <property type="match status" value="2"/>
</dbReference>
<dbReference type="InterPro" id="IPR012677">
    <property type="entry name" value="Nucleotide-bd_a/b_plait_sf"/>
</dbReference>
<evidence type="ECO:0000256" key="4">
    <source>
        <dbReference type="ARBA" id="ARBA00022884"/>
    </source>
</evidence>
<dbReference type="CDD" id="cd12325">
    <property type="entry name" value="RRM1_hnRNPA_hnRNPD_like"/>
    <property type="match status" value="1"/>
</dbReference>
<comment type="subcellular location">
    <subcellularLocation>
        <location evidence="1">Cytoplasm</location>
    </subcellularLocation>
</comment>
<name>A0AAD9VBN9_ACRCE</name>
<feature type="domain" description="RRM" evidence="6">
    <location>
        <begin position="12"/>
        <end position="90"/>
    </location>
</feature>
<comment type="caution">
    <text evidence="7">The sequence shown here is derived from an EMBL/GenBank/DDBJ whole genome shotgun (WGS) entry which is preliminary data.</text>
</comment>
<dbReference type="GO" id="GO:1990904">
    <property type="term" value="C:ribonucleoprotein complex"/>
    <property type="evidence" value="ECO:0007669"/>
    <property type="project" value="UniProtKB-KW"/>
</dbReference>
<dbReference type="Proteomes" id="UP001249851">
    <property type="component" value="Unassembled WGS sequence"/>
</dbReference>
<reference evidence="7" key="1">
    <citation type="journal article" date="2023" name="G3 (Bethesda)">
        <title>Whole genome assembly and annotation of the endangered Caribbean coral Acropora cervicornis.</title>
        <authorList>
            <person name="Selwyn J.D."/>
            <person name="Vollmer S.V."/>
        </authorList>
    </citation>
    <scope>NUCLEOTIDE SEQUENCE</scope>
    <source>
        <strain evidence="7">K2</strain>
    </source>
</reference>
<proteinExistence type="predicted"/>
<dbReference type="PROSITE" id="PS50102">
    <property type="entry name" value="RRM"/>
    <property type="match status" value="2"/>
</dbReference>
<keyword evidence="2" id="KW-0963">Cytoplasm</keyword>
<dbReference type="SMART" id="SM00360">
    <property type="entry name" value="RRM"/>
    <property type="match status" value="2"/>
</dbReference>
<dbReference type="GO" id="GO:0005737">
    <property type="term" value="C:cytoplasm"/>
    <property type="evidence" value="ECO:0007669"/>
    <property type="project" value="UniProtKB-SubCell"/>
</dbReference>
<reference evidence="7" key="2">
    <citation type="journal article" date="2023" name="Science">
        <title>Genomic signatures of disease resistance in endangered staghorn corals.</title>
        <authorList>
            <person name="Vollmer S.V."/>
            <person name="Selwyn J.D."/>
            <person name="Despard B.A."/>
            <person name="Roesel C.L."/>
        </authorList>
    </citation>
    <scope>NUCLEOTIDE SEQUENCE</scope>
    <source>
        <strain evidence="7">K2</strain>
    </source>
</reference>
<dbReference type="FunFam" id="3.30.70.330:FF:000040">
    <property type="entry name" value="Heterogeneous nuclear ribonucleoprotein A2/B1"/>
    <property type="match status" value="1"/>
</dbReference>
<keyword evidence="3" id="KW-0677">Repeat</keyword>
<dbReference type="PANTHER" id="PTHR48032:SF18">
    <property type="entry name" value="RRM DOMAIN-CONTAINING PROTEIN"/>
    <property type="match status" value="1"/>
</dbReference>
<gene>
    <name evidence="7" type="ORF">P5673_007462</name>
</gene>
<accession>A0AAD9VBN9</accession>